<evidence type="ECO:0000313" key="4">
    <source>
        <dbReference type="Proteomes" id="UP000299211"/>
    </source>
</evidence>
<dbReference type="EMBL" id="BJHX01000001">
    <property type="protein sequence ID" value="GDY68713.1"/>
    <property type="molecule type" value="Genomic_DNA"/>
</dbReference>
<proteinExistence type="predicted"/>
<comment type="caution">
    <text evidence="3">The sequence shown here is derived from an EMBL/GenBank/DDBJ whole genome shotgun (WGS) entry which is preliminary data.</text>
</comment>
<evidence type="ECO:0000313" key="5">
    <source>
        <dbReference type="Proteomes" id="UP000302139"/>
    </source>
</evidence>
<dbReference type="AlphaFoldDB" id="A0A4D4MFW4"/>
<dbReference type="Proteomes" id="UP000302139">
    <property type="component" value="Unassembled WGS sequence"/>
</dbReference>
<organism evidence="3 4">
    <name type="scientific">Streptomyces avermitilis</name>
    <dbReference type="NCBI Taxonomy" id="33903"/>
    <lineage>
        <taxon>Bacteria</taxon>
        <taxon>Bacillati</taxon>
        <taxon>Actinomycetota</taxon>
        <taxon>Actinomycetes</taxon>
        <taxon>Kitasatosporales</taxon>
        <taxon>Streptomycetaceae</taxon>
        <taxon>Streptomyces</taxon>
    </lineage>
</organism>
<reference evidence="3 4" key="1">
    <citation type="submission" date="2019-04" db="EMBL/GenBank/DDBJ databases">
        <title>Draft genome sequences of Streptomyces avermitilis ATCC 31267.</title>
        <authorList>
            <person name="Komaki H."/>
            <person name="Tamura T."/>
            <person name="Hosoyama A."/>
        </authorList>
    </citation>
    <scope>NUCLEOTIDE SEQUENCE [LARGE SCALE GENOMIC DNA]</scope>
    <source>
        <strain evidence="3 4">ATCC 31267</strain>
    </source>
</reference>
<reference evidence="2 5" key="2">
    <citation type="submission" date="2019-04" db="EMBL/GenBank/DDBJ databases">
        <title>Draft genome sequences of Streptomyces avermitilis NBRC 14893.</title>
        <authorList>
            <person name="Komaki H."/>
            <person name="Tamura T."/>
            <person name="Hosoyama A."/>
        </authorList>
    </citation>
    <scope>NUCLEOTIDE SEQUENCE [LARGE SCALE GENOMIC DNA]</scope>
    <source>
        <strain evidence="2 5">NBRC 14893</strain>
    </source>
</reference>
<evidence type="ECO:0000313" key="3">
    <source>
        <dbReference type="EMBL" id="GDY70908.1"/>
    </source>
</evidence>
<dbReference type="Proteomes" id="UP000299211">
    <property type="component" value="Unassembled WGS sequence"/>
</dbReference>
<evidence type="ECO:0000313" key="2">
    <source>
        <dbReference type="EMBL" id="GDY68713.1"/>
    </source>
</evidence>
<accession>A0A4D4MFW4</accession>
<evidence type="ECO:0000256" key="1">
    <source>
        <dbReference type="SAM" id="MobiDB-lite"/>
    </source>
</evidence>
<name>A0A4D4MFW4_STRAX</name>
<sequence length="76" mass="8133">MIGFMGTDIHGFIEVGGELPWRTGLGHRRDVDVRSGTERIGAYPLLASRDPAQCDADRSTPNPSPIGSTASDICHP</sequence>
<feature type="compositionally biased region" description="Polar residues" evidence="1">
    <location>
        <begin position="59"/>
        <end position="76"/>
    </location>
</feature>
<gene>
    <name evidence="2" type="ORF">SAV14893_081060</name>
    <name evidence="3" type="ORF">SAV31267_003930</name>
</gene>
<protein>
    <submittedName>
        <fullName evidence="3">Uncharacterized protein</fullName>
    </submittedName>
</protein>
<feature type="region of interest" description="Disordered" evidence="1">
    <location>
        <begin position="42"/>
        <end position="76"/>
    </location>
</feature>
<dbReference type="EMBL" id="BJHY01000001">
    <property type="protein sequence ID" value="GDY70908.1"/>
    <property type="molecule type" value="Genomic_DNA"/>
</dbReference>